<dbReference type="HOGENOM" id="CLU_1593834_0_0_3"/>
<feature type="domain" description="Peptidase C-terminal archaeal/bacterial" evidence="1">
    <location>
        <begin position="80"/>
        <end position="143"/>
    </location>
</feature>
<dbReference type="RefSeq" id="WP_011611298.1">
    <property type="nucleotide sequence ID" value="NC_008312.1"/>
</dbReference>
<protein>
    <submittedName>
        <fullName evidence="2">Peptidase-like</fullName>
    </submittedName>
</protein>
<dbReference type="SUPFAM" id="SSF89260">
    <property type="entry name" value="Collagen-binding domain"/>
    <property type="match status" value="1"/>
</dbReference>
<dbReference type="Gene3D" id="2.60.120.380">
    <property type="match status" value="1"/>
</dbReference>
<reference evidence="2" key="1">
    <citation type="submission" date="2006-06" db="EMBL/GenBank/DDBJ databases">
        <title>Complete sequence of Trichodesmium erythraeum IMS101.</title>
        <authorList>
            <consortium name="US DOE Joint Genome Institute"/>
            <person name="Copeland A."/>
            <person name="Lucas S."/>
            <person name="Lapidus A."/>
            <person name="Barry K."/>
            <person name="Detter J.C."/>
            <person name="Glavina del Rio T."/>
            <person name="Hammon N."/>
            <person name="Israni S."/>
            <person name="Dalin E."/>
            <person name="Tice H."/>
            <person name="Pitluck S."/>
            <person name="Kiss H."/>
            <person name="Munk A.C."/>
            <person name="Brettin T."/>
            <person name="Bruce D."/>
            <person name="Han C."/>
            <person name="Tapia R."/>
            <person name="Gilna P."/>
            <person name="Schmutz J."/>
            <person name="Larimer F."/>
            <person name="Land M."/>
            <person name="Hauser L."/>
            <person name="Kyrpides N."/>
            <person name="Kim E."/>
            <person name="Richardson P."/>
        </authorList>
    </citation>
    <scope>NUCLEOTIDE SEQUENCE [LARGE SCALE GENOMIC DNA]</scope>
    <source>
        <strain evidence="2">IMS101</strain>
    </source>
</reference>
<proteinExistence type="predicted"/>
<dbReference type="InterPro" id="IPR007280">
    <property type="entry name" value="Peptidase_C_arc/bac"/>
</dbReference>
<gene>
    <name evidence="2" type="ordered locus">Tery_1649</name>
</gene>
<name>Q115A1_TRIEI</name>
<dbReference type="Pfam" id="PF04151">
    <property type="entry name" value="PPC"/>
    <property type="match status" value="1"/>
</dbReference>
<sequence length="167" mass="18775">MSVQKKSNKSLRSYSLATISDNGSLHLTVGEYDKLLVGGIQLSNGKNFDPGNSKDKAFNIGSLSDKFQLDESVGKSDRQDFYKFTVEEQRKVEIKLMGLTANADLYLLPEKGKVIDKSKNGGKKNEKITATLEPDTTYYLQVQPRNKTIKMLIIISVWILEKQQIIL</sequence>
<dbReference type="EMBL" id="CP000393">
    <property type="protein sequence ID" value="ABG50923.1"/>
    <property type="molecule type" value="Genomic_DNA"/>
</dbReference>
<dbReference type="KEGG" id="ter:Tery_1649"/>
<dbReference type="AlphaFoldDB" id="Q115A1"/>
<dbReference type="OrthoDB" id="523739at2"/>
<accession>Q115A1</accession>
<evidence type="ECO:0000259" key="1">
    <source>
        <dbReference type="Pfam" id="PF04151"/>
    </source>
</evidence>
<dbReference type="eggNOG" id="COG4932">
    <property type="taxonomic scope" value="Bacteria"/>
</dbReference>
<evidence type="ECO:0000313" key="2">
    <source>
        <dbReference type="EMBL" id="ABG50923.1"/>
    </source>
</evidence>
<organism evidence="2">
    <name type="scientific">Trichodesmium erythraeum (strain IMS101)</name>
    <dbReference type="NCBI Taxonomy" id="203124"/>
    <lineage>
        <taxon>Bacteria</taxon>
        <taxon>Bacillati</taxon>
        <taxon>Cyanobacteriota</taxon>
        <taxon>Cyanophyceae</taxon>
        <taxon>Oscillatoriophycideae</taxon>
        <taxon>Oscillatoriales</taxon>
        <taxon>Microcoleaceae</taxon>
        <taxon>Trichodesmium</taxon>
    </lineage>
</organism>